<proteinExistence type="predicted"/>
<name>A0A381ZD23_9ZZZZ</name>
<dbReference type="EMBL" id="UINC01020722">
    <property type="protein sequence ID" value="SVA86752.1"/>
    <property type="molecule type" value="Genomic_DNA"/>
</dbReference>
<reference evidence="1" key="1">
    <citation type="submission" date="2018-05" db="EMBL/GenBank/DDBJ databases">
        <authorList>
            <person name="Lanie J.A."/>
            <person name="Ng W.-L."/>
            <person name="Kazmierczak K.M."/>
            <person name="Andrzejewski T.M."/>
            <person name="Davidsen T.M."/>
            <person name="Wayne K.J."/>
            <person name="Tettelin H."/>
            <person name="Glass J.I."/>
            <person name="Rusch D."/>
            <person name="Podicherti R."/>
            <person name="Tsui H.-C.T."/>
            <person name="Winkler M.E."/>
        </authorList>
    </citation>
    <scope>NUCLEOTIDE SEQUENCE</scope>
</reference>
<organism evidence="1">
    <name type="scientific">marine metagenome</name>
    <dbReference type="NCBI Taxonomy" id="408172"/>
    <lineage>
        <taxon>unclassified sequences</taxon>
        <taxon>metagenomes</taxon>
        <taxon>ecological metagenomes</taxon>
    </lineage>
</organism>
<gene>
    <name evidence="1" type="ORF">METZ01_LOCUS139606</name>
</gene>
<feature type="non-terminal residue" evidence="1">
    <location>
        <position position="1"/>
    </location>
</feature>
<protein>
    <submittedName>
        <fullName evidence="1">Uncharacterized protein</fullName>
    </submittedName>
</protein>
<sequence length="106" mass="12375">KCFGWEPKESVLGDAWKNAYTYNDWHTVIGNELGYIVGPLKTAVKALPSESLFSDRERREWTSRVNDDCEIIFLIKYFSGIKMKNNLLHFIDVCHYPQMLELFGPE</sequence>
<accession>A0A381ZD23</accession>
<evidence type="ECO:0000313" key="1">
    <source>
        <dbReference type="EMBL" id="SVA86752.1"/>
    </source>
</evidence>
<dbReference type="AlphaFoldDB" id="A0A381ZD23"/>